<dbReference type="Gene3D" id="3.40.630.30">
    <property type="match status" value="1"/>
</dbReference>
<dbReference type="RefSeq" id="WP_342847024.1">
    <property type="nucleotide sequence ID" value="NZ_JBBMQO010000002.1"/>
</dbReference>
<protein>
    <submittedName>
        <fullName evidence="2">GNAT family N-acetyltransferase</fullName>
    </submittedName>
</protein>
<name>A0ABU9T3L4_9HYPH</name>
<dbReference type="PROSITE" id="PS51186">
    <property type="entry name" value="GNAT"/>
    <property type="match status" value="1"/>
</dbReference>
<dbReference type="Pfam" id="PF00583">
    <property type="entry name" value="Acetyltransf_1"/>
    <property type="match status" value="1"/>
</dbReference>
<proteinExistence type="predicted"/>
<sequence length="159" mass="18414">MIYTFENAREEHLNDIVRIWHEGWIDAHAAIAPAELTNMRTIESLETRANDRLDLIRVMMLDGQVAAFHMIKNDELDQFFVDRAYRGKGTARALMADVESVFSENNIKTAWLACAIGNERAAAFYRKAGWHFMRVMLLPVHVESGSFILDIWRFEKQIV</sequence>
<comment type="caution">
    <text evidence="2">The sequence shown here is derived from an EMBL/GenBank/DDBJ whole genome shotgun (WGS) entry which is preliminary data.</text>
</comment>
<dbReference type="InterPro" id="IPR016181">
    <property type="entry name" value="Acyl_CoA_acyltransferase"/>
</dbReference>
<dbReference type="EMBL" id="JBBMQO010000002">
    <property type="protein sequence ID" value="MEM5500716.1"/>
    <property type="molecule type" value="Genomic_DNA"/>
</dbReference>
<dbReference type="SUPFAM" id="SSF55729">
    <property type="entry name" value="Acyl-CoA N-acyltransferases (Nat)"/>
    <property type="match status" value="1"/>
</dbReference>
<gene>
    <name evidence="2" type="ORF">WNY59_03845</name>
</gene>
<evidence type="ECO:0000313" key="2">
    <source>
        <dbReference type="EMBL" id="MEM5500716.1"/>
    </source>
</evidence>
<dbReference type="InterPro" id="IPR000182">
    <property type="entry name" value="GNAT_dom"/>
</dbReference>
<organism evidence="2 3">
    <name type="scientific">Ahrensia kielensis</name>
    <dbReference type="NCBI Taxonomy" id="76980"/>
    <lineage>
        <taxon>Bacteria</taxon>
        <taxon>Pseudomonadati</taxon>
        <taxon>Pseudomonadota</taxon>
        <taxon>Alphaproteobacteria</taxon>
        <taxon>Hyphomicrobiales</taxon>
        <taxon>Ahrensiaceae</taxon>
        <taxon>Ahrensia</taxon>
    </lineage>
</organism>
<dbReference type="Proteomes" id="UP001477870">
    <property type="component" value="Unassembled WGS sequence"/>
</dbReference>
<evidence type="ECO:0000259" key="1">
    <source>
        <dbReference type="PROSITE" id="PS51186"/>
    </source>
</evidence>
<feature type="domain" description="N-acetyltransferase" evidence="1">
    <location>
        <begin position="3"/>
        <end position="155"/>
    </location>
</feature>
<dbReference type="CDD" id="cd04301">
    <property type="entry name" value="NAT_SF"/>
    <property type="match status" value="1"/>
</dbReference>
<accession>A0ABU9T3L4</accession>
<reference evidence="2 3" key="1">
    <citation type="submission" date="2024-03" db="EMBL/GenBank/DDBJ databases">
        <title>Community enrichment and isolation of bacterial strains for fucoidan degradation.</title>
        <authorList>
            <person name="Sichert A."/>
        </authorList>
    </citation>
    <scope>NUCLEOTIDE SEQUENCE [LARGE SCALE GENOMIC DNA]</scope>
    <source>
        <strain evidence="2 3">AS62</strain>
    </source>
</reference>
<keyword evidence="3" id="KW-1185">Reference proteome</keyword>
<evidence type="ECO:0000313" key="3">
    <source>
        <dbReference type="Proteomes" id="UP001477870"/>
    </source>
</evidence>